<organism evidence="1 2">
    <name type="scientific">Burkholderia cepacia</name>
    <name type="common">Pseudomonas cepacia</name>
    <dbReference type="NCBI Taxonomy" id="292"/>
    <lineage>
        <taxon>Bacteria</taxon>
        <taxon>Pseudomonadati</taxon>
        <taxon>Pseudomonadota</taxon>
        <taxon>Betaproteobacteria</taxon>
        <taxon>Burkholderiales</taxon>
        <taxon>Burkholderiaceae</taxon>
        <taxon>Burkholderia</taxon>
        <taxon>Burkholderia cepacia complex</taxon>
    </lineage>
</organism>
<gene>
    <name evidence="1" type="ORF">NCTC10661_06012</name>
</gene>
<dbReference type="PANTHER" id="PTHR36154:SF1">
    <property type="entry name" value="DNA-BINDING TRANSCRIPTIONAL ACTIVATOR ALPA"/>
    <property type="match status" value="1"/>
</dbReference>
<comment type="caution">
    <text evidence="1">The sequence shown here is derived from an EMBL/GenBank/DDBJ whole genome shotgun (WGS) entry which is preliminary data.</text>
</comment>
<evidence type="ECO:0000313" key="1">
    <source>
        <dbReference type="EMBL" id="SQA57439.1"/>
    </source>
</evidence>
<proteinExistence type="predicted"/>
<dbReference type="InterPro" id="IPR052931">
    <property type="entry name" value="Prophage_regulatory_activator"/>
</dbReference>
<dbReference type="EMBL" id="UARD01000044">
    <property type="protein sequence ID" value="SQA57439.1"/>
    <property type="molecule type" value="Genomic_DNA"/>
</dbReference>
<dbReference type="Proteomes" id="UP000250416">
    <property type="component" value="Unassembled WGS sequence"/>
</dbReference>
<dbReference type="PANTHER" id="PTHR36154">
    <property type="entry name" value="DNA-BINDING TRANSCRIPTIONAL ACTIVATOR ALPA"/>
    <property type="match status" value="1"/>
</dbReference>
<dbReference type="AlphaFoldDB" id="A0AAE8T638"/>
<dbReference type="Gene3D" id="1.10.238.160">
    <property type="match status" value="1"/>
</dbReference>
<name>A0AAE8T638_BURCE</name>
<sequence length="75" mass="8703">MTRKHSEKLQMVSQQPKRFMRLHEVMYKTGLNRSHVYAGCGFPKPVKIGPKASAWIESEVEQWMTERIAASRGQQ</sequence>
<dbReference type="InterPro" id="IPR010260">
    <property type="entry name" value="AlpA"/>
</dbReference>
<dbReference type="Pfam" id="PF05930">
    <property type="entry name" value="Phage_AlpA"/>
    <property type="match status" value="1"/>
</dbReference>
<reference evidence="1 2" key="1">
    <citation type="submission" date="2018-06" db="EMBL/GenBank/DDBJ databases">
        <authorList>
            <consortium name="Pathogen Informatics"/>
            <person name="Doyle S."/>
        </authorList>
    </citation>
    <scope>NUCLEOTIDE SEQUENCE [LARGE SCALE GENOMIC DNA]</scope>
    <source>
        <strain evidence="1 2">NCTC10661</strain>
    </source>
</reference>
<accession>A0AAE8T638</accession>
<evidence type="ECO:0000313" key="2">
    <source>
        <dbReference type="Proteomes" id="UP000250416"/>
    </source>
</evidence>
<protein>
    <submittedName>
        <fullName evidence="1">Phage transcriptional regulator, AlpA</fullName>
    </submittedName>
</protein>